<dbReference type="Proteomes" id="UP000623010">
    <property type="component" value="Unassembled WGS sequence"/>
</dbReference>
<evidence type="ECO:0008006" key="3">
    <source>
        <dbReference type="Google" id="ProtNLM"/>
    </source>
</evidence>
<dbReference type="Gene3D" id="3.40.50.1000">
    <property type="entry name" value="HAD superfamily/HAD-like"/>
    <property type="match status" value="1"/>
</dbReference>
<reference evidence="1" key="2">
    <citation type="submission" date="2020-09" db="EMBL/GenBank/DDBJ databases">
        <authorList>
            <person name="Sun Q."/>
            <person name="Ohkuma M."/>
        </authorList>
    </citation>
    <scope>NUCLEOTIDE SEQUENCE</scope>
    <source>
        <strain evidence="1">JCM 5016</strain>
    </source>
</reference>
<protein>
    <recommendedName>
        <fullName evidence="3">HAD family hydrolase</fullName>
    </recommendedName>
</protein>
<dbReference type="GO" id="GO:0005829">
    <property type="term" value="C:cytosol"/>
    <property type="evidence" value="ECO:0007669"/>
    <property type="project" value="TreeGrafter"/>
</dbReference>
<dbReference type="InterPro" id="IPR023214">
    <property type="entry name" value="HAD_sf"/>
</dbReference>
<organism evidence="1 2">
    <name type="scientific">Streptomyces echinoruber</name>
    <dbReference type="NCBI Taxonomy" id="68898"/>
    <lineage>
        <taxon>Bacteria</taxon>
        <taxon>Bacillati</taxon>
        <taxon>Actinomycetota</taxon>
        <taxon>Actinomycetes</taxon>
        <taxon>Kitasatosporales</taxon>
        <taxon>Streptomycetaceae</taxon>
        <taxon>Streptomyces</taxon>
    </lineage>
</organism>
<dbReference type="GO" id="GO:0008967">
    <property type="term" value="F:phosphoglycolate phosphatase activity"/>
    <property type="evidence" value="ECO:0007669"/>
    <property type="project" value="TreeGrafter"/>
</dbReference>
<accession>A0A918R196</accession>
<evidence type="ECO:0000313" key="2">
    <source>
        <dbReference type="Proteomes" id="UP000623010"/>
    </source>
</evidence>
<comment type="caution">
    <text evidence="1">The sequence shown here is derived from an EMBL/GenBank/DDBJ whole genome shotgun (WGS) entry which is preliminary data.</text>
</comment>
<reference evidence="1" key="1">
    <citation type="journal article" date="2014" name="Int. J. Syst. Evol. Microbiol.">
        <title>Complete genome sequence of Corynebacterium casei LMG S-19264T (=DSM 44701T), isolated from a smear-ripened cheese.</title>
        <authorList>
            <consortium name="US DOE Joint Genome Institute (JGI-PGF)"/>
            <person name="Walter F."/>
            <person name="Albersmeier A."/>
            <person name="Kalinowski J."/>
            <person name="Ruckert C."/>
        </authorList>
    </citation>
    <scope>NUCLEOTIDE SEQUENCE</scope>
    <source>
        <strain evidence="1">JCM 5016</strain>
    </source>
</reference>
<sequence length="243" mass="26588">MLILDFDGVIADAFTECAVVTHYADHDPDTIAAKPVAELAAALPAGFVSRFRTVRTHARLLDDFMVARDPAAASIRGADDFAALAARIPGPRRDALVRGATAVRAALRERRRTEWLGLHTLYPGIAGLLRRHRGRGTSIVTAKDEQSVWEILAHHGLDVTVAQVVGECSDKRTAVRRLAAADGLPPQAVTFIDDHLTNALAVRDTGATSLWAWWGYHTPEHVERAIARKQRRVYLPELAELTA</sequence>
<dbReference type="Pfam" id="PF00702">
    <property type="entry name" value="Hydrolase"/>
    <property type="match status" value="1"/>
</dbReference>
<proteinExistence type="predicted"/>
<dbReference type="SUPFAM" id="SSF56784">
    <property type="entry name" value="HAD-like"/>
    <property type="match status" value="1"/>
</dbReference>
<dbReference type="InterPro" id="IPR036412">
    <property type="entry name" value="HAD-like_sf"/>
</dbReference>
<gene>
    <name evidence="1" type="ORF">GCM10010389_18950</name>
</gene>
<dbReference type="GO" id="GO:0006281">
    <property type="term" value="P:DNA repair"/>
    <property type="evidence" value="ECO:0007669"/>
    <property type="project" value="TreeGrafter"/>
</dbReference>
<evidence type="ECO:0000313" key="1">
    <source>
        <dbReference type="EMBL" id="GGZ81437.1"/>
    </source>
</evidence>
<dbReference type="PANTHER" id="PTHR43434">
    <property type="entry name" value="PHOSPHOGLYCOLATE PHOSPHATASE"/>
    <property type="match status" value="1"/>
</dbReference>
<dbReference type="EMBL" id="BMWH01000005">
    <property type="protein sequence ID" value="GGZ81437.1"/>
    <property type="molecule type" value="Genomic_DNA"/>
</dbReference>
<name>A0A918R196_9ACTN</name>
<dbReference type="PANTHER" id="PTHR43434:SF21">
    <property type="entry name" value="SLL0295 PROTEIN"/>
    <property type="match status" value="1"/>
</dbReference>
<dbReference type="InterPro" id="IPR050155">
    <property type="entry name" value="HAD-like_hydrolase_sf"/>
</dbReference>
<dbReference type="AlphaFoldDB" id="A0A918R196"/>
<keyword evidence="2" id="KW-1185">Reference proteome</keyword>
<dbReference type="RefSeq" id="WP_190056909.1">
    <property type="nucleotide sequence ID" value="NZ_BMWH01000005.1"/>
</dbReference>